<dbReference type="AlphaFoldDB" id="A0A9W6FER1"/>
<protein>
    <recommendedName>
        <fullName evidence="1">Primase C-terminal 2 domain-containing protein</fullName>
    </recommendedName>
</protein>
<evidence type="ECO:0000313" key="2">
    <source>
        <dbReference type="EMBL" id="GLG89136.1"/>
    </source>
</evidence>
<dbReference type="Pfam" id="PF08707">
    <property type="entry name" value="PriCT_2"/>
    <property type="match status" value="1"/>
</dbReference>
<dbReference type="Gene3D" id="3.40.50.300">
    <property type="entry name" value="P-loop containing nucleotide triphosphate hydrolases"/>
    <property type="match status" value="1"/>
</dbReference>
<evidence type="ECO:0000259" key="1">
    <source>
        <dbReference type="Pfam" id="PF08707"/>
    </source>
</evidence>
<dbReference type="SUPFAM" id="SSF52540">
    <property type="entry name" value="P-loop containing nucleoside triphosphate hydrolases"/>
    <property type="match status" value="1"/>
</dbReference>
<organism evidence="2 3">
    <name type="scientific">Sellimonas catena</name>
    <dbReference type="NCBI Taxonomy" id="2994035"/>
    <lineage>
        <taxon>Bacteria</taxon>
        <taxon>Bacillati</taxon>
        <taxon>Bacillota</taxon>
        <taxon>Clostridia</taxon>
        <taxon>Lachnospirales</taxon>
        <taxon>Lachnospiraceae</taxon>
        <taxon>Sellimonas</taxon>
    </lineage>
</organism>
<reference evidence="2" key="1">
    <citation type="submission" date="2022-11" db="EMBL/GenBank/DDBJ databases">
        <title>Draft genome sequence of Sellimonas catena strain 18CBH55.</title>
        <authorList>
            <person name="Atsushi H."/>
            <person name="Moriya O."/>
            <person name="Mitsuo S."/>
        </authorList>
    </citation>
    <scope>NUCLEOTIDE SEQUENCE</scope>
    <source>
        <strain evidence="2">18CBH55</strain>
    </source>
</reference>
<comment type="caution">
    <text evidence="2">The sequence shown here is derived from an EMBL/GenBank/DDBJ whole genome shotgun (WGS) entry which is preliminary data.</text>
</comment>
<dbReference type="InterPro" id="IPR038724">
    <property type="entry name" value="RepA"/>
</dbReference>
<feature type="domain" description="Primase C-terminal 2" evidence="1">
    <location>
        <begin position="9"/>
        <end position="80"/>
    </location>
</feature>
<sequence>MEQRADLLEILEQIHPADLDYQEWINIGMALKEEGYTAADWDRWSQRDPARYHSGECLRKWGSFHGSTEPVTAGTIVQMAIDHGWVPERDPGHELDWNDAIGEKDDLVIIDKGWVEGKEIQEPKNWDPVKDLVRYLETLFEAGENVGYVTQSWEKPDEKGTRWLPTKGCWDRTAGQLIQELNRCNGDIGAVLGDYNPEAGAWIRFNPLDGKDCKNENVTDFRYALVESDSMELDQQNAMLRELELPIAALVFSGKKSLHAIVKIDAADYREYRQRVEYLYNICKKNGLKLDTQNKNPSRLSRMPGVIRNGKKQFLVDTNIGKDTWEEWQEWIESINDDLPDPESLETVWDNLPELSPCLIEGVLRKGHKMLIAGPSKAGKSFLQIELCIAIAEGKNWLQWQCARGRVMYVNLELDRASCLHRFRDVYQALGWKPEHLGSIDIWNLRGKSVPMDKLAPKLIRRAAKKDYVAIIIDPIYKVITGDENSADQMANFCNQFDKVCTELGCAVIYCHHHSKGSQGGKKSMDRASGSGVFARDPDALLDLIELEPTEALIEQEKNKAICKVCIQYLDAYFKWDDDLSQDDLCSKAQMLNYCEEHLDKWQMNALQKQIEDAVNDVKAKTAWRIEGTLREFPKFAPANVWFQYPVHRIDDTGCLNDIQPEDERPAWQKGKEARKKQAEIQKKNTQAKYNMAIESYRFGHNDIYPTVKELYEQMKSDAEAVGEKYPAEKTIWNSLKKLGYTTDKETKRIVPIPEKSGSGNEE</sequence>
<dbReference type="Pfam" id="PF13481">
    <property type="entry name" value="AAA_25"/>
    <property type="match status" value="1"/>
</dbReference>
<dbReference type="InterPro" id="IPR014819">
    <property type="entry name" value="PriCT_2"/>
</dbReference>
<gene>
    <name evidence="2" type="ORF">Selli2_05630</name>
</gene>
<dbReference type="EMBL" id="BSCH01000003">
    <property type="protein sequence ID" value="GLG89136.1"/>
    <property type="molecule type" value="Genomic_DNA"/>
</dbReference>
<evidence type="ECO:0000313" key="3">
    <source>
        <dbReference type="Proteomes" id="UP001145094"/>
    </source>
</evidence>
<accession>A0A9W6FER1</accession>
<dbReference type="RefSeq" id="WP_281844427.1">
    <property type="nucleotide sequence ID" value="NZ_BSCH01000003.1"/>
</dbReference>
<dbReference type="Proteomes" id="UP001145094">
    <property type="component" value="Unassembled WGS sequence"/>
</dbReference>
<dbReference type="CDD" id="cd01125">
    <property type="entry name" value="RepA_RSF1010_like"/>
    <property type="match status" value="1"/>
</dbReference>
<dbReference type="InterPro" id="IPR027417">
    <property type="entry name" value="P-loop_NTPase"/>
</dbReference>
<reference evidence="2" key="2">
    <citation type="submission" date="2022-11" db="EMBL/GenBank/DDBJ databases">
        <title>Draft genome sequence of Sellimonas catena strain 18CBH55.</title>
        <authorList>
            <person name="Hisatomi A."/>
            <person name="Ohkuma M."/>
            <person name="Sakamoto M."/>
        </authorList>
    </citation>
    <scope>NUCLEOTIDE SEQUENCE</scope>
    <source>
        <strain evidence="2">18CBH55</strain>
    </source>
</reference>
<proteinExistence type="predicted"/>
<reference evidence="2" key="3">
    <citation type="journal article" date="2023" name="Int. J. Syst. Evol. Microbiol.">
        <title>Sellimonas catena sp. nov., isolated from human faeces.</title>
        <authorList>
            <person name="Hisatomi A."/>
            <person name="Ohkuma M."/>
            <person name="Sakamoto M."/>
        </authorList>
    </citation>
    <scope>NUCLEOTIDE SEQUENCE</scope>
    <source>
        <strain evidence="2">18CBH55</strain>
    </source>
</reference>
<name>A0A9W6FER1_9FIRM</name>
<dbReference type="GO" id="GO:0016817">
    <property type="term" value="F:hydrolase activity, acting on acid anhydrides"/>
    <property type="evidence" value="ECO:0007669"/>
    <property type="project" value="InterPro"/>
</dbReference>